<dbReference type="PROSITE" id="PS51194">
    <property type="entry name" value="HELICASE_CTER"/>
    <property type="match status" value="1"/>
</dbReference>
<name>A0A7V7NWL6_9VIBR</name>
<dbReference type="GO" id="GO:0000027">
    <property type="term" value="P:ribosomal large subunit assembly"/>
    <property type="evidence" value="ECO:0007669"/>
    <property type="project" value="UniProtKB-UniRule"/>
</dbReference>
<comment type="similarity">
    <text evidence="9">Belongs to the DEAD box helicase family. DeaD/CsdA subfamily.</text>
</comment>
<dbReference type="InterPro" id="IPR057325">
    <property type="entry name" value="DeaD_dimer"/>
</dbReference>
<evidence type="ECO:0000256" key="7">
    <source>
        <dbReference type="ARBA" id="ARBA00023016"/>
    </source>
</evidence>
<dbReference type="InterPro" id="IPR044742">
    <property type="entry name" value="DEAD/DEAH_RhlB"/>
</dbReference>
<keyword evidence="5 9" id="KW-0067">ATP-binding</keyword>
<dbReference type="GO" id="GO:0070417">
    <property type="term" value="P:cellular response to cold"/>
    <property type="evidence" value="ECO:0007669"/>
    <property type="project" value="InterPro"/>
</dbReference>
<keyword evidence="1 9" id="KW-0963">Cytoplasm</keyword>
<feature type="compositionally biased region" description="Basic and acidic residues" evidence="11">
    <location>
        <begin position="477"/>
        <end position="493"/>
    </location>
</feature>
<dbReference type="AlphaFoldDB" id="A0A7V7NWL6"/>
<dbReference type="GO" id="GO:0033592">
    <property type="term" value="F:RNA strand annealing activity"/>
    <property type="evidence" value="ECO:0007669"/>
    <property type="project" value="TreeGrafter"/>
</dbReference>
<dbReference type="HAMAP" id="MF_00964">
    <property type="entry name" value="DEAD_helicase_DeaD"/>
    <property type="match status" value="1"/>
</dbReference>
<evidence type="ECO:0000256" key="6">
    <source>
        <dbReference type="ARBA" id="ARBA00022884"/>
    </source>
</evidence>
<dbReference type="Proteomes" id="UP000423756">
    <property type="component" value="Unassembled WGS sequence"/>
</dbReference>
<dbReference type="CDD" id="cd18787">
    <property type="entry name" value="SF2_C_DEAD"/>
    <property type="match status" value="1"/>
</dbReference>
<evidence type="ECO:0000256" key="1">
    <source>
        <dbReference type="ARBA" id="ARBA00022490"/>
    </source>
</evidence>
<dbReference type="GO" id="GO:0003724">
    <property type="term" value="F:RNA helicase activity"/>
    <property type="evidence" value="ECO:0007669"/>
    <property type="project" value="UniProtKB-UniRule"/>
</dbReference>
<feature type="domain" description="DEAD-box RNA helicase Q" evidence="14">
    <location>
        <begin position="34"/>
        <end position="62"/>
    </location>
</feature>
<accession>A0A7V7NWL6</accession>
<dbReference type="EC" id="3.6.4.13" evidence="9"/>
<evidence type="ECO:0000256" key="2">
    <source>
        <dbReference type="ARBA" id="ARBA00022741"/>
    </source>
</evidence>
<dbReference type="InterPro" id="IPR014001">
    <property type="entry name" value="Helicase_ATP-bd"/>
</dbReference>
<dbReference type="GO" id="GO:0016787">
    <property type="term" value="F:hydrolase activity"/>
    <property type="evidence" value="ECO:0007669"/>
    <property type="project" value="UniProtKB-KW"/>
</dbReference>
<dbReference type="SMART" id="SM00490">
    <property type="entry name" value="HELICc"/>
    <property type="match status" value="1"/>
</dbReference>
<protein>
    <recommendedName>
        <fullName evidence="9">ATP-dependent RNA helicase DeaD</fullName>
        <ecNumber evidence="9">3.6.4.13</ecNumber>
    </recommendedName>
    <alternativeName>
        <fullName evidence="9">Cold-shock DEAD box protein A</fullName>
    </alternativeName>
</protein>
<feature type="domain" description="Helicase ATP-binding" evidence="12">
    <location>
        <begin position="65"/>
        <end position="236"/>
    </location>
</feature>
<evidence type="ECO:0000256" key="4">
    <source>
        <dbReference type="ARBA" id="ARBA00022806"/>
    </source>
</evidence>
<dbReference type="CDD" id="cd00268">
    <property type="entry name" value="DEADc"/>
    <property type="match status" value="1"/>
</dbReference>
<feature type="compositionally biased region" description="Basic and acidic residues" evidence="11">
    <location>
        <begin position="580"/>
        <end position="659"/>
    </location>
</feature>
<dbReference type="Pfam" id="PF00270">
    <property type="entry name" value="DEAD"/>
    <property type="match status" value="1"/>
</dbReference>
<keyword evidence="7 9" id="KW-0346">Stress response</keyword>
<dbReference type="GeneID" id="77344487"/>
<dbReference type="PANTHER" id="PTHR47963">
    <property type="entry name" value="DEAD-BOX ATP-DEPENDENT RNA HELICASE 47, MITOCHONDRIAL"/>
    <property type="match status" value="1"/>
</dbReference>
<feature type="short sequence motif" description="Q motif" evidence="10">
    <location>
        <begin position="34"/>
        <end position="62"/>
    </location>
</feature>
<evidence type="ECO:0000313" key="16">
    <source>
        <dbReference type="Proteomes" id="UP000423756"/>
    </source>
</evidence>
<dbReference type="EMBL" id="VZPX01000005">
    <property type="protein sequence ID" value="KAB0482152.1"/>
    <property type="molecule type" value="Genomic_DNA"/>
</dbReference>
<dbReference type="FunFam" id="3.40.50.300:FF:000108">
    <property type="entry name" value="ATP-dependent RNA helicase RhlE"/>
    <property type="match status" value="1"/>
</dbReference>
<dbReference type="InterPro" id="IPR001650">
    <property type="entry name" value="Helicase_C-like"/>
</dbReference>
<sequence>MESVSDWISIGNGRAPGTFCLLIYSGIPMSESVIQFNELALNENILSALDSMGFVSPTPIQAAAIPLLLEGRDALGKAQTGTGKTAAFSLPLLNKINLNQHKPQAIIMAPTRELAIQVAAEIKNLGRDIKGLKVIEIYGGASIVDQMRALSRGAHIVVGTPGRVKDLLTRDRLHLDEAHTFVLDEADEMLKMGFVDDVTWILEQAPESAQRVLFSATMPPMVKTIVDRYLRNPAKVDVAGTNHTVDKVAQNFWVVKGVEKDEAMSRLLETEETDASIVFVRTRQDTERLADWLSARGFKAAALHGDIPQSLRERTVDHIKQGVIDILVATDVVARGLDVPRITHVFNYDIPFDVESYIHRIGRTGRAGRKGKAILLVRTNQIRMLRTIERVTKSTMEEIQLPLRDQVAAARVAKLGAELETEKESKALENFAGLITTLQESLDVDAATLAAMLLKRQQGKSPLFYIGEDPMIAAIERDKNRRKERRENRDNGGRDFNTQDWDTYQLQVGREQGVQVKDIVGALANELGLTKGSIGAIKLDQGSTYVQLPKAMNSETAGKLSKLRIRQKEAGAVVVDFNDFREPRRGNGGRGGRDGGRGGYRGNRDGNRDGNREGGRGGYRGNRDGNRDGNREGGRDGERRFDRNRGGDHRGNYRGERGHGNGGNRGRRPERNEG</sequence>
<comment type="caution">
    <text evidence="15">The sequence shown here is derived from an EMBL/GenBank/DDBJ whole genome shotgun (WGS) entry which is preliminary data.</text>
</comment>
<evidence type="ECO:0000259" key="12">
    <source>
        <dbReference type="PROSITE" id="PS51192"/>
    </source>
</evidence>
<dbReference type="FunFam" id="3.40.50.300:FF:000374">
    <property type="entry name" value="ATP-dependent RNA helicase DeaD"/>
    <property type="match status" value="1"/>
</dbReference>
<evidence type="ECO:0000259" key="14">
    <source>
        <dbReference type="PROSITE" id="PS51195"/>
    </source>
</evidence>
<keyword evidence="6 9" id="KW-0694">RNA-binding</keyword>
<dbReference type="SMART" id="SM00487">
    <property type="entry name" value="DEXDc"/>
    <property type="match status" value="1"/>
</dbReference>
<comment type="subcellular location">
    <subcellularLocation>
        <location evidence="9">Cytoplasm</location>
    </subcellularLocation>
</comment>
<evidence type="ECO:0000256" key="11">
    <source>
        <dbReference type="SAM" id="MobiDB-lite"/>
    </source>
</evidence>
<dbReference type="GO" id="GO:0006401">
    <property type="term" value="P:RNA catabolic process"/>
    <property type="evidence" value="ECO:0007669"/>
    <property type="project" value="UniProtKB-UniRule"/>
</dbReference>
<evidence type="ECO:0000313" key="15">
    <source>
        <dbReference type="EMBL" id="KAB0482152.1"/>
    </source>
</evidence>
<dbReference type="PANTHER" id="PTHR47963:SF8">
    <property type="entry name" value="ATP-DEPENDENT RNA HELICASE DEAD"/>
    <property type="match status" value="1"/>
</dbReference>
<dbReference type="Pfam" id="PF00271">
    <property type="entry name" value="Helicase_C"/>
    <property type="match status" value="1"/>
</dbReference>
<feature type="region of interest" description="Disordered" evidence="11">
    <location>
        <begin position="477"/>
        <end position="498"/>
    </location>
</feature>
<evidence type="ECO:0000256" key="9">
    <source>
        <dbReference type="HAMAP-Rule" id="MF_00964"/>
    </source>
</evidence>
<keyword evidence="3 9" id="KW-0378">Hydrolase</keyword>
<dbReference type="InterPro" id="IPR027417">
    <property type="entry name" value="P-loop_NTPase"/>
</dbReference>
<dbReference type="GO" id="GO:0005840">
    <property type="term" value="C:ribosome"/>
    <property type="evidence" value="ECO:0007669"/>
    <property type="project" value="TreeGrafter"/>
</dbReference>
<dbReference type="Gene3D" id="3.40.50.300">
    <property type="entry name" value="P-loop containing nucleotide triphosphate hydrolases"/>
    <property type="match status" value="2"/>
</dbReference>
<evidence type="ECO:0000256" key="3">
    <source>
        <dbReference type="ARBA" id="ARBA00022801"/>
    </source>
</evidence>
<dbReference type="InterPro" id="IPR005580">
    <property type="entry name" value="DbpA/CsdA_RNA-bd_dom"/>
</dbReference>
<dbReference type="PROSITE" id="PS51192">
    <property type="entry name" value="HELICASE_ATP_BIND_1"/>
    <property type="match status" value="1"/>
</dbReference>
<dbReference type="RefSeq" id="WP_083803034.1">
    <property type="nucleotide sequence ID" value="NZ_AP025466.1"/>
</dbReference>
<comment type="catalytic activity">
    <reaction evidence="8 9">
        <text>ATP + H2O = ADP + phosphate + H(+)</text>
        <dbReference type="Rhea" id="RHEA:13065"/>
        <dbReference type="ChEBI" id="CHEBI:15377"/>
        <dbReference type="ChEBI" id="CHEBI:15378"/>
        <dbReference type="ChEBI" id="CHEBI:30616"/>
        <dbReference type="ChEBI" id="CHEBI:43474"/>
        <dbReference type="ChEBI" id="CHEBI:456216"/>
        <dbReference type="EC" id="3.6.4.13"/>
    </reaction>
</comment>
<comment type="function">
    <text evidence="9">DEAD-box RNA helicase involved in various cellular processes at low temperature, including ribosome biogenesis, mRNA degradation and translation initiation.</text>
</comment>
<dbReference type="SUPFAM" id="SSF52540">
    <property type="entry name" value="P-loop containing nucleoside triphosphate hydrolases"/>
    <property type="match status" value="1"/>
</dbReference>
<keyword evidence="4 9" id="KW-0347">Helicase</keyword>
<evidence type="ECO:0000256" key="8">
    <source>
        <dbReference type="ARBA" id="ARBA00047984"/>
    </source>
</evidence>
<evidence type="ECO:0000256" key="5">
    <source>
        <dbReference type="ARBA" id="ARBA00022840"/>
    </source>
</evidence>
<reference evidence="15 16" key="1">
    <citation type="submission" date="2019-09" db="EMBL/GenBank/DDBJ databases">
        <title>Draft genome sequences of 48 bacterial type strains from the CCUG.</title>
        <authorList>
            <person name="Tunovic T."/>
            <person name="Pineiro-Iglesias B."/>
            <person name="Unosson C."/>
            <person name="Inganas E."/>
            <person name="Ohlen M."/>
            <person name="Cardew S."/>
            <person name="Jensie-Markopoulos S."/>
            <person name="Salva-Serra F."/>
            <person name="Jaen-Luchoro D."/>
            <person name="Karlsson R."/>
            <person name="Svensson-Stadler L."/>
            <person name="Chun J."/>
            <person name="Moore E."/>
        </authorList>
    </citation>
    <scope>NUCLEOTIDE SEQUENCE [LARGE SCALE GENOMIC DNA]</scope>
    <source>
        <strain evidence="15 16">CCUG 48643</strain>
    </source>
</reference>
<dbReference type="Pfam" id="PF03880">
    <property type="entry name" value="DbpA"/>
    <property type="match status" value="1"/>
</dbReference>
<dbReference type="InterPro" id="IPR050547">
    <property type="entry name" value="DEAD_box_RNA_helicases"/>
</dbReference>
<evidence type="ECO:0000256" key="10">
    <source>
        <dbReference type="PROSITE-ProRule" id="PRU00552"/>
    </source>
</evidence>
<dbReference type="PROSITE" id="PS51195">
    <property type="entry name" value="Q_MOTIF"/>
    <property type="match status" value="1"/>
</dbReference>
<dbReference type="InterPro" id="IPR011545">
    <property type="entry name" value="DEAD/DEAH_box_helicase_dom"/>
</dbReference>
<dbReference type="Gene3D" id="3.30.70.330">
    <property type="match status" value="1"/>
</dbReference>
<dbReference type="GO" id="GO:0005524">
    <property type="term" value="F:ATP binding"/>
    <property type="evidence" value="ECO:0007669"/>
    <property type="project" value="UniProtKB-UniRule"/>
</dbReference>
<dbReference type="PROSITE" id="PS00039">
    <property type="entry name" value="DEAD_ATP_HELICASE"/>
    <property type="match status" value="1"/>
</dbReference>
<feature type="region of interest" description="Disordered" evidence="11">
    <location>
        <begin position="580"/>
        <end position="674"/>
    </location>
</feature>
<dbReference type="Pfam" id="PF25399">
    <property type="entry name" value="DeaD_dimer"/>
    <property type="match status" value="1"/>
</dbReference>
<dbReference type="GO" id="GO:0005829">
    <property type="term" value="C:cytosol"/>
    <property type="evidence" value="ECO:0007669"/>
    <property type="project" value="TreeGrafter"/>
</dbReference>
<evidence type="ECO:0000259" key="13">
    <source>
        <dbReference type="PROSITE" id="PS51194"/>
    </source>
</evidence>
<keyword evidence="2 9" id="KW-0547">Nucleotide-binding</keyword>
<gene>
    <name evidence="9" type="primary">deaD</name>
    <name evidence="9" type="synonym">csdA</name>
    <name evidence="15" type="ORF">F7Q91_03970</name>
</gene>
<proteinExistence type="inferred from homology"/>
<dbReference type="InterPro" id="IPR000629">
    <property type="entry name" value="RNA-helicase_DEAD-box_CS"/>
</dbReference>
<feature type="domain" description="Helicase C-terminal" evidence="13">
    <location>
        <begin position="259"/>
        <end position="407"/>
    </location>
</feature>
<dbReference type="InterPro" id="IPR012677">
    <property type="entry name" value="Nucleotide-bd_a/b_plait_sf"/>
</dbReference>
<dbReference type="InterPro" id="IPR028618">
    <property type="entry name" value="DEAD_helicase_DeaD"/>
</dbReference>
<organism evidence="15 16">
    <name type="scientific">Vibrio chagasii</name>
    <dbReference type="NCBI Taxonomy" id="170679"/>
    <lineage>
        <taxon>Bacteria</taxon>
        <taxon>Pseudomonadati</taxon>
        <taxon>Pseudomonadota</taxon>
        <taxon>Gammaproteobacteria</taxon>
        <taxon>Vibrionales</taxon>
        <taxon>Vibrionaceae</taxon>
        <taxon>Vibrio</taxon>
    </lineage>
</organism>
<dbReference type="InterPro" id="IPR014014">
    <property type="entry name" value="RNA_helicase_DEAD_Q_motif"/>
</dbReference>